<proteinExistence type="predicted"/>
<keyword evidence="4" id="KW-1185">Reference proteome</keyword>
<evidence type="ECO:0000313" key="3">
    <source>
        <dbReference type="EnsemblMetazoa" id="GBRI025180-PA"/>
    </source>
</evidence>
<feature type="region of interest" description="Disordered" evidence="1">
    <location>
        <begin position="57"/>
        <end position="93"/>
    </location>
</feature>
<dbReference type="Proteomes" id="UP000091820">
    <property type="component" value="Unassembled WGS sequence"/>
</dbReference>
<organism evidence="3 4">
    <name type="scientific">Glossina brevipalpis</name>
    <dbReference type="NCBI Taxonomy" id="37001"/>
    <lineage>
        <taxon>Eukaryota</taxon>
        <taxon>Metazoa</taxon>
        <taxon>Ecdysozoa</taxon>
        <taxon>Arthropoda</taxon>
        <taxon>Hexapoda</taxon>
        <taxon>Insecta</taxon>
        <taxon>Pterygota</taxon>
        <taxon>Neoptera</taxon>
        <taxon>Endopterygota</taxon>
        <taxon>Diptera</taxon>
        <taxon>Brachycera</taxon>
        <taxon>Muscomorpha</taxon>
        <taxon>Hippoboscoidea</taxon>
        <taxon>Glossinidae</taxon>
        <taxon>Glossina</taxon>
    </lineage>
</organism>
<dbReference type="AlphaFoldDB" id="A0A1A9WMK9"/>
<evidence type="ECO:0000256" key="2">
    <source>
        <dbReference type="SAM" id="SignalP"/>
    </source>
</evidence>
<dbReference type="VEuPathDB" id="VectorBase:GBRI025180"/>
<reference evidence="3" key="2">
    <citation type="submission" date="2020-05" db="UniProtKB">
        <authorList>
            <consortium name="EnsemblMetazoa"/>
        </authorList>
    </citation>
    <scope>IDENTIFICATION</scope>
    <source>
        <strain evidence="3">IAEA</strain>
    </source>
</reference>
<sequence length="181" mass="20460">MDVKMFNYLIWIIFFLALAKAQIKSLFEYNINPDYDKLTDGRHSKVKNGFEFHANEMHSSKQLSKRSPPPHAKAHGWRAHNGGDHGPPGKGGSKKGYLYEPVYHFQDPPLHPPFPVTNNNDLVNTDGTPKNSLSSNQSPDLTKLSTMKPKIPSGVFWEPSDNGARNDELLYDIDVRLGNRF</sequence>
<feature type="signal peptide" evidence="2">
    <location>
        <begin position="1"/>
        <end position="21"/>
    </location>
</feature>
<evidence type="ECO:0000313" key="4">
    <source>
        <dbReference type="Proteomes" id="UP000091820"/>
    </source>
</evidence>
<dbReference type="EnsemblMetazoa" id="GBRI025180-RA">
    <property type="protein sequence ID" value="GBRI025180-PA"/>
    <property type="gene ID" value="GBRI025180"/>
</dbReference>
<protein>
    <submittedName>
        <fullName evidence="3">Uncharacterized protein</fullName>
    </submittedName>
</protein>
<accession>A0A1A9WMK9</accession>
<reference evidence="4" key="1">
    <citation type="submission" date="2014-03" db="EMBL/GenBank/DDBJ databases">
        <authorList>
            <person name="Aksoy S."/>
            <person name="Warren W."/>
            <person name="Wilson R.K."/>
        </authorList>
    </citation>
    <scope>NUCLEOTIDE SEQUENCE [LARGE SCALE GENOMIC DNA]</scope>
    <source>
        <strain evidence="4">IAEA</strain>
    </source>
</reference>
<feature type="compositionally biased region" description="Polar residues" evidence="1">
    <location>
        <begin position="116"/>
        <end position="145"/>
    </location>
</feature>
<feature type="region of interest" description="Disordered" evidence="1">
    <location>
        <begin position="109"/>
        <end position="147"/>
    </location>
</feature>
<keyword evidence="2" id="KW-0732">Signal</keyword>
<name>A0A1A9WMK9_9MUSC</name>
<feature type="chain" id="PRO_5008400513" evidence="2">
    <location>
        <begin position="22"/>
        <end position="181"/>
    </location>
</feature>
<evidence type="ECO:0000256" key="1">
    <source>
        <dbReference type="SAM" id="MobiDB-lite"/>
    </source>
</evidence>